<evidence type="ECO:0000259" key="14">
    <source>
        <dbReference type="PROSITE" id="PS51201"/>
    </source>
</evidence>
<dbReference type="Gene3D" id="1.20.1530.20">
    <property type="match status" value="1"/>
</dbReference>
<dbReference type="InterPro" id="IPR006153">
    <property type="entry name" value="Cation/H_exchanger_TM"/>
</dbReference>
<keyword evidence="3" id="KW-0813">Transport</keyword>
<evidence type="ECO:0000256" key="2">
    <source>
        <dbReference type="ARBA" id="ARBA00005551"/>
    </source>
</evidence>
<feature type="transmembrane region" description="Helical" evidence="13">
    <location>
        <begin position="153"/>
        <end position="173"/>
    </location>
</feature>
<dbReference type="SUPFAM" id="SSF51735">
    <property type="entry name" value="NAD(P)-binding Rossmann-fold domains"/>
    <property type="match status" value="1"/>
</dbReference>
<feature type="transmembrane region" description="Helical" evidence="13">
    <location>
        <begin position="193"/>
        <end position="213"/>
    </location>
</feature>
<dbReference type="Proteomes" id="UP000539710">
    <property type="component" value="Unassembled WGS sequence"/>
</dbReference>
<dbReference type="GO" id="GO:0015079">
    <property type="term" value="F:potassium ion transmembrane transporter activity"/>
    <property type="evidence" value="ECO:0007669"/>
    <property type="project" value="InterPro"/>
</dbReference>
<comment type="similarity">
    <text evidence="2">Belongs to the monovalent cation:proton antiporter 2 (CPA2) transporter (TC 2.A.37) family.</text>
</comment>
<sequence>MEGKFAMTILIFLGAAIVMAPLVKRLGLSSVIGYILGGIIIGPFILKLSGKETDNIMHTTEFGVVLLLFLVGLELEPKKFWAMRRKILGLGLSQMLITIALLFAVFYLAGWQPDVAMAVAICFAMSSTAIVLQMLREKSLFKTAAGEASFSTLIFQDIAVIPILAILPLLAHYNPPEEETAVTLLLQELPEWLQPFSILFGVGLLIVLGRYVFVPFLRFVSKSNLAELLTAASLFLVIGVSELMIAVGLSAALGAFIAGLMLANSEFRHELEAQVDPFKGLFLAVFFVSVGASINFFVIEKDPMFIFTTVITVLLVKFAVLFGIGKYHKFSIDQNFIYAFALSQVGEFAFVLLNYSSKLYLVSPELNDQLMAVTAITMCITPILLIVNDRFINPRFNPDSGDHTELGIPENLEPRKIIIVGFGHFGSTVGRLLRANKVKATVLDHDSDRVKLLRSHGFKVYYGDATRLPILRTAGAEQAEILVLCLDDPEANKSVAEMAKKHFPQLRIFVRAKNRLDAYSFLNNGIDNIYRETLGTAVDMAVDVLHASGMRKYTARRLGKRFEMIDKASVRQLAKEQMKEVMTFTTQEALQREAELLSLDSVSIENSEWLDHEGEGNDETGGMESNTENNSQS</sequence>
<evidence type="ECO:0000313" key="17">
    <source>
        <dbReference type="Proteomes" id="UP000515349"/>
    </source>
</evidence>
<dbReference type="FunFam" id="3.40.50.720:FF:000036">
    <property type="entry name" value="Glutathione-regulated potassium-efflux system protein KefB"/>
    <property type="match status" value="1"/>
</dbReference>
<dbReference type="GO" id="GO:0015297">
    <property type="term" value="F:antiporter activity"/>
    <property type="evidence" value="ECO:0007669"/>
    <property type="project" value="UniProtKB-KW"/>
</dbReference>
<dbReference type="PANTHER" id="PTHR46157:SF4">
    <property type="entry name" value="K(+) EFFLUX ANTIPORTER 3, CHLOROPLASTIC"/>
    <property type="match status" value="1"/>
</dbReference>
<evidence type="ECO:0000256" key="1">
    <source>
        <dbReference type="ARBA" id="ARBA00004127"/>
    </source>
</evidence>
<evidence type="ECO:0000256" key="4">
    <source>
        <dbReference type="ARBA" id="ARBA00022449"/>
    </source>
</evidence>
<keyword evidence="9 13" id="KW-1133">Transmembrane helix</keyword>
<reference evidence="15" key="4">
    <citation type="submission" date="2020-07" db="EMBL/GenBank/DDBJ databases">
        <authorList>
            <person name="Yang C."/>
        </authorList>
    </citation>
    <scope>NUCLEOTIDE SEQUENCE</scope>
    <source>
        <strain evidence="15">Cx-624</strain>
    </source>
</reference>
<dbReference type="InterPro" id="IPR003148">
    <property type="entry name" value="RCK_N"/>
</dbReference>
<dbReference type="GO" id="GO:1902600">
    <property type="term" value="P:proton transmembrane transport"/>
    <property type="evidence" value="ECO:0007669"/>
    <property type="project" value="InterPro"/>
</dbReference>
<keyword evidence="8" id="KW-0630">Potassium</keyword>
<evidence type="ECO:0000313" key="15">
    <source>
        <dbReference type="EMBL" id="MBA5247777.1"/>
    </source>
</evidence>
<feature type="transmembrane region" description="Helical" evidence="13">
    <location>
        <begin position="31"/>
        <end position="50"/>
    </location>
</feature>
<feature type="transmembrane region" description="Helical" evidence="13">
    <location>
        <begin position="336"/>
        <end position="357"/>
    </location>
</feature>
<keyword evidence="10" id="KW-0406">Ion transport</keyword>
<reference evidence="17" key="2">
    <citation type="submission" date="2020-07" db="EMBL/GenBank/DDBJ databases">
        <title>Chryseobacterium sp.cx-624.</title>
        <authorList>
            <person name="Yang C."/>
        </authorList>
    </citation>
    <scope>NUCLEOTIDE SEQUENCE [LARGE SCALE GENOMIC DNA]</scope>
    <source>
        <strain evidence="17">cx-624</strain>
    </source>
</reference>
<name>A0A7D7LQ39_9FLAO</name>
<dbReference type="InterPro" id="IPR004771">
    <property type="entry name" value="K/H_exchanger"/>
</dbReference>
<feature type="region of interest" description="Disordered" evidence="12">
    <location>
        <begin position="608"/>
        <end position="633"/>
    </location>
</feature>
<dbReference type="PANTHER" id="PTHR46157">
    <property type="entry name" value="K(+) EFFLUX ANTIPORTER 3, CHLOROPLASTIC"/>
    <property type="match status" value="1"/>
</dbReference>
<dbReference type="GO" id="GO:0012505">
    <property type="term" value="C:endomembrane system"/>
    <property type="evidence" value="ECO:0007669"/>
    <property type="project" value="UniProtKB-SubCell"/>
</dbReference>
<feature type="transmembrane region" description="Helical" evidence="13">
    <location>
        <begin position="280"/>
        <end position="299"/>
    </location>
</feature>
<dbReference type="NCBIfam" id="TIGR00932">
    <property type="entry name" value="2a37"/>
    <property type="match status" value="1"/>
</dbReference>
<gene>
    <name evidence="16" type="ORF">H1R16_06310</name>
    <name evidence="15" type="ORF">H2507_11415</name>
</gene>
<keyword evidence="4" id="KW-0050">Antiport</keyword>
<comment type="subcellular location">
    <subcellularLocation>
        <location evidence="1">Endomembrane system</location>
        <topology evidence="1">Multi-pass membrane protein</topology>
    </subcellularLocation>
</comment>
<dbReference type="GO" id="GO:0005886">
    <property type="term" value="C:plasma membrane"/>
    <property type="evidence" value="ECO:0007669"/>
    <property type="project" value="InterPro"/>
</dbReference>
<feature type="transmembrane region" description="Helical" evidence="13">
    <location>
        <begin position="87"/>
        <end position="109"/>
    </location>
</feature>
<feature type="transmembrane region" description="Helical" evidence="13">
    <location>
        <begin position="6"/>
        <end position="24"/>
    </location>
</feature>
<feature type="transmembrane region" description="Helical" evidence="13">
    <location>
        <begin position="369"/>
        <end position="387"/>
    </location>
</feature>
<dbReference type="InterPro" id="IPR036291">
    <property type="entry name" value="NAD(P)-bd_dom_sf"/>
</dbReference>
<keyword evidence="18" id="KW-1185">Reference proteome</keyword>
<evidence type="ECO:0000256" key="5">
    <source>
        <dbReference type="ARBA" id="ARBA00022475"/>
    </source>
</evidence>
<dbReference type="RefSeq" id="WP_181887876.1">
    <property type="nucleotide sequence ID" value="NZ_CP059472.1"/>
</dbReference>
<dbReference type="InterPro" id="IPR006036">
    <property type="entry name" value="K_uptake_TrkA"/>
</dbReference>
<feature type="transmembrane region" description="Helical" evidence="13">
    <location>
        <begin position="305"/>
        <end position="324"/>
    </location>
</feature>
<keyword evidence="11 13" id="KW-0472">Membrane</keyword>
<accession>A0A7D7LQ39</accession>
<feature type="compositionally biased region" description="Polar residues" evidence="12">
    <location>
        <begin position="623"/>
        <end position="633"/>
    </location>
</feature>
<evidence type="ECO:0000256" key="11">
    <source>
        <dbReference type="ARBA" id="ARBA00023136"/>
    </source>
</evidence>
<evidence type="ECO:0000256" key="7">
    <source>
        <dbReference type="ARBA" id="ARBA00022692"/>
    </source>
</evidence>
<evidence type="ECO:0000256" key="8">
    <source>
        <dbReference type="ARBA" id="ARBA00022958"/>
    </source>
</evidence>
<evidence type="ECO:0000256" key="9">
    <source>
        <dbReference type="ARBA" id="ARBA00022989"/>
    </source>
</evidence>
<evidence type="ECO:0000256" key="10">
    <source>
        <dbReference type="ARBA" id="ARBA00023065"/>
    </source>
</evidence>
<dbReference type="EMBL" id="JACEUX010000004">
    <property type="protein sequence ID" value="MBA5247777.1"/>
    <property type="molecule type" value="Genomic_DNA"/>
</dbReference>
<dbReference type="PROSITE" id="PS51201">
    <property type="entry name" value="RCK_N"/>
    <property type="match status" value="1"/>
</dbReference>
<feature type="transmembrane region" description="Helical" evidence="13">
    <location>
        <begin position="56"/>
        <end position="75"/>
    </location>
</feature>
<evidence type="ECO:0000256" key="3">
    <source>
        <dbReference type="ARBA" id="ARBA00022448"/>
    </source>
</evidence>
<evidence type="ECO:0000256" key="13">
    <source>
        <dbReference type="SAM" id="Phobius"/>
    </source>
</evidence>
<keyword evidence="5" id="KW-1003">Cell membrane</keyword>
<evidence type="ECO:0000256" key="12">
    <source>
        <dbReference type="SAM" id="MobiDB-lite"/>
    </source>
</evidence>
<reference evidence="18" key="3">
    <citation type="submission" date="2020-07" db="EMBL/GenBank/DDBJ databases">
        <title>Flavobacterium sp. xlx-214.</title>
        <authorList>
            <person name="Yang C."/>
        </authorList>
    </citation>
    <scope>NUCLEOTIDE SEQUENCE [LARGE SCALE GENOMIC DNA]</scope>
    <source>
        <strain evidence="18">CX-624</strain>
    </source>
</reference>
<feature type="domain" description="RCK N-terminal" evidence="14">
    <location>
        <begin position="414"/>
        <end position="530"/>
    </location>
</feature>
<dbReference type="InterPro" id="IPR038770">
    <property type="entry name" value="Na+/solute_symporter_sf"/>
</dbReference>
<dbReference type="Pfam" id="PF02254">
    <property type="entry name" value="TrkA_N"/>
    <property type="match status" value="1"/>
</dbReference>
<dbReference type="Gene3D" id="3.40.50.720">
    <property type="entry name" value="NAD(P)-binding Rossmann-like Domain"/>
    <property type="match status" value="1"/>
</dbReference>
<dbReference type="EMBL" id="CP059472">
    <property type="protein sequence ID" value="QMS97358.1"/>
    <property type="molecule type" value="Genomic_DNA"/>
</dbReference>
<keyword evidence="7 13" id="KW-0812">Transmembrane</keyword>
<dbReference type="PRINTS" id="PR00335">
    <property type="entry name" value="KUPTAKETRKA"/>
</dbReference>
<evidence type="ECO:0000313" key="16">
    <source>
        <dbReference type="EMBL" id="QMS97358.1"/>
    </source>
</evidence>
<dbReference type="Pfam" id="PF00999">
    <property type="entry name" value="Na_H_Exchanger"/>
    <property type="match status" value="1"/>
</dbReference>
<dbReference type="KEGG" id="cbau:H1R16_06310"/>
<dbReference type="Proteomes" id="UP000515349">
    <property type="component" value="Chromosome"/>
</dbReference>
<organism evidence="16 17">
    <name type="scientific">Marnyiella aurantia</name>
    <dbReference type="NCBI Taxonomy" id="2758037"/>
    <lineage>
        <taxon>Bacteria</taxon>
        <taxon>Pseudomonadati</taxon>
        <taxon>Bacteroidota</taxon>
        <taxon>Flavobacteriia</taxon>
        <taxon>Flavobacteriales</taxon>
        <taxon>Weeksellaceae</taxon>
        <taxon>Marnyiella</taxon>
    </lineage>
</organism>
<reference evidence="16" key="1">
    <citation type="submission" date="2020-07" db="EMBL/GenBank/DDBJ databases">
        <title>Chryseobacterium sp. CX-624.</title>
        <authorList>
            <person name="Yang C."/>
        </authorList>
    </citation>
    <scope>NUCLEOTIDE SEQUENCE</scope>
    <source>
        <strain evidence="16">CX-624</strain>
    </source>
</reference>
<keyword evidence="6" id="KW-0633">Potassium transport</keyword>
<protein>
    <submittedName>
        <fullName evidence="16">Cation:proton antiporter</fullName>
    </submittedName>
</protein>
<evidence type="ECO:0000256" key="6">
    <source>
        <dbReference type="ARBA" id="ARBA00022538"/>
    </source>
</evidence>
<feature type="transmembrane region" description="Helical" evidence="13">
    <location>
        <begin position="115"/>
        <end position="132"/>
    </location>
</feature>
<dbReference type="AlphaFoldDB" id="A0A7D7LQ39"/>
<proteinExistence type="inferred from homology"/>
<evidence type="ECO:0000313" key="18">
    <source>
        <dbReference type="Proteomes" id="UP000539710"/>
    </source>
</evidence>